<dbReference type="RefSeq" id="WP_147800991.1">
    <property type="nucleotide sequence ID" value="NZ_VPFL01000028.1"/>
</dbReference>
<reference evidence="2 3" key="1">
    <citation type="submission" date="2019-08" db="EMBL/GenBank/DDBJ databases">
        <title>Pelomicrobium methylotrophicum gen. nov., sp. nov. a moderately thermophilic, facultatively anaerobic, lithoautotrophic and methylotrophic bacterium isolated from a terrestrial mud volcano.</title>
        <authorList>
            <person name="Slobodkina G.B."/>
            <person name="Merkel A.Y."/>
            <person name="Slobodkin A.I."/>
        </authorList>
    </citation>
    <scope>NUCLEOTIDE SEQUENCE [LARGE SCALE GENOMIC DNA]</scope>
    <source>
        <strain evidence="2 3">SM250</strain>
    </source>
</reference>
<evidence type="ECO:0000259" key="1">
    <source>
        <dbReference type="Pfam" id="PF21841"/>
    </source>
</evidence>
<proteinExistence type="predicted"/>
<evidence type="ECO:0000313" key="2">
    <source>
        <dbReference type="EMBL" id="TXF10511.1"/>
    </source>
</evidence>
<dbReference type="EMBL" id="VPFL01000028">
    <property type="protein sequence ID" value="TXF10511.1"/>
    <property type="molecule type" value="Genomic_DNA"/>
</dbReference>
<organism evidence="2 3">
    <name type="scientific">Pelomicrobium methylotrophicum</name>
    <dbReference type="NCBI Taxonomy" id="2602750"/>
    <lineage>
        <taxon>Bacteria</taxon>
        <taxon>Pseudomonadati</taxon>
        <taxon>Pseudomonadota</taxon>
        <taxon>Hydrogenophilia</taxon>
        <taxon>Hydrogenophilia incertae sedis</taxon>
        <taxon>Pelomicrobium</taxon>
    </lineage>
</organism>
<evidence type="ECO:0000313" key="3">
    <source>
        <dbReference type="Proteomes" id="UP000321201"/>
    </source>
</evidence>
<name>A0A5C7EF55_9PROT</name>
<feature type="domain" description="DUF6900" evidence="1">
    <location>
        <begin position="20"/>
        <end position="51"/>
    </location>
</feature>
<dbReference type="Pfam" id="PF21841">
    <property type="entry name" value="DUF6900"/>
    <property type="match status" value="1"/>
</dbReference>
<gene>
    <name evidence="2" type="ORF">FR698_14930</name>
</gene>
<comment type="caution">
    <text evidence="2">The sequence shown here is derived from an EMBL/GenBank/DDBJ whole genome shotgun (WGS) entry which is preliminary data.</text>
</comment>
<dbReference type="InterPro" id="IPR054195">
    <property type="entry name" value="DUF6900"/>
</dbReference>
<sequence>MESVDSIIRNIVARCIGVSLTPTGIRLEDVHEVHVAQLARMLEEAFEAGREYAVRQGGHDGRDG</sequence>
<protein>
    <recommendedName>
        <fullName evidence="1">DUF6900 domain-containing protein</fullName>
    </recommendedName>
</protein>
<keyword evidence="3" id="KW-1185">Reference proteome</keyword>
<dbReference type="InParanoid" id="A0A5C7EF55"/>
<dbReference type="AlphaFoldDB" id="A0A5C7EF55"/>
<dbReference type="Proteomes" id="UP000321201">
    <property type="component" value="Unassembled WGS sequence"/>
</dbReference>
<accession>A0A5C7EF55</accession>